<name>A0AC34QME3_9BILA</name>
<accession>A0AC34QME3</accession>
<dbReference type="Proteomes" id="UP000887576">
    <property type="component" value="Unplaced"/>
</dbReference>
<reference evidence="2" key="1">
    <citation type="submission" date="2022-11" db="UniProtKB">
        <authorList>
            <consortium name="WormBaseParasite"/>
        </authorList>
    </citation>
    <scope>IDENTIFICATION</scope>
</reference>
<organism evidence="1 2">
    <name type="scientific">Panagrolaimus sp. JU765</name>
    <dbReference type="NCBI Taxonomy" id="591449"/>
    <lineage>
        <taxon>Eukaryota</taxon>
        <taxon>Metazoa</taxon>
        <taxon>Ecdysozoa</taxon>
        <taxon>Nematoda</taxon>
        <taxon>Chromadorea</taxon>
        <taxon>Rhabditida</taxon>
        <taxon>Tylenchina</taxon>
        <taxon>Panagrolaimomorpha</taxon>
        <taxon>Panagrolaimoidea</taxon>
        <taxon>Panagrolaimidae</taxon>
        <taxon>Panagrolaimus</taxon>
    </lineage>
</organism>
<dbReference type="WBParaSite" id="JU765_v2.g17447.t1">
    <property type="protein sequence ID" value="JU765_v2.g17447.t1"/>
    <property type="gene ID" value="JU765_v2.g17447"/>
</dbReference>
<proteinExistence type="predicted"/>
<evidence type="ECO:0000313" key="2">
    <source>
        <dbReference type="WBParaSite" id="JU765_v2.g17447.t1"/>
    </source>
</evidence>
<sequence length="429" mass="48665">MLYHPIGPSSIEFTPLQDDTIASTSSGTNSPPENLPNIQSNGKIALTCAVCGGITSCRHFGAPSCNACAAFFRRTIAEKRTYSCSHHGNCTLISELIRRMCRFCRFKKCLKVGMQESEVLSLGSSGKLKLKDKKSKTDEIKQEVELSPKMMKFDHDSIYYPFEDDIIKKLKISTVAVIHNRLTMTNMQTLKREYLSDLPSLSKNVAIEANLFKLFFNSTGLVDYVDPCEMHENIVPICRDWMVIQMMMNTLQLQGNLSNRMIFMNYSYMPVTEHGTLGWYASDPEISHDPLTMARIGFPMWGRVLENVGHLHQANLSSIDLSVFLVLAVINVIIKHSKDSVKTRMNLAPFMDKIFRVMKRNYSQEHDSDDYGTKMGRIIMLLPMVTDVLNLMNEHREAIQLSGKRLDADTRAIITVTEQLKSFSISEVY</sequence>
<protein>
    <submittedName>
        <fullName evidence="2">Nuclear receptor domain-containing protein</fullName>
    </submittedName>
</protein>
<evidence type="ECO:0000313" key="1">
    <source>
        <dbReference type="Proteomes" id="UP000887576"/>
    </source>
</evidence>